<organism evidence="3 4">
    <name type="scientific">Camelina sativa</name>
    <name type="common">False flax</name>
    <name type="synonym">Myagrum sativum</name>
    <dbReference type="NCBI Taxonomy" id="90675"/>
    <lineage>
        <taxon>Eukaryota</taxon>
        <taxon>Viridiplantae</taxon>
        <taxon>Streptophyta</taxon>
        <taxon>Embryophyta</taxon>
        <taxon>Tracheophyta</taxon>
        <taxon>Spermatophyta</taxon>
        <taxon>Magnoliopsida</taxon>
        <taxon>eudicotyledons</taxon>
        <taxon>Gunneridae</taxon>
        <taxon>Pentapetalae</taxon>
        <taxon>rosids</taxon>
        <taxon>malvids</taxon>
        <taxon>Brassicales</taxon>
        <taxon>Brassicaceae</taxon>
        <taxon>Camelineae</taxon>
        <taxon>Camelina</taxon>
    </lineage>
</organism>
<evidence type="ECO:0000313" key="4">
    <source>
        <dbReference type="RefSeq" id="XP_010448778.1"/>
    </source>
</evidence>
<dbReference type="PROSITE" id="PS52045">
    <property type="entry name" value="NEPROSIN_PEP_CD"/>
    <property type="match status" value="1"/>
</dbReference>
<accession>A0ABM0UZZ9</accession>
<dbReference type="RefSeq" id="XP_010448778.1">
    <property type="nucleotide sequence ID" value="XM_010450476.2"/>
</dbReference>
<protein>
    <submittedName>
        <fullName evidence="4">Uncharacterized protein LOC104731183</fullName>
    </submittedName>
</protein>
<dbReference type="InterPro" id="IPR025521">
    <property type="entry name" value="Neprosin_propep"/>
</dbReference>
<dbReference type="Pfam" id="PF03080">
    <property type="entry name" value="Neprosin"/>
    <property type="match status" value="1"/>
</dbReference>
<evidence type="ECO:0000313" key="3">
    <source>
        <dbReference type="Proteomes" id="UP000694864"/>
    </source>
</evidence>
<dbReference type="Pfam" id="PF14365">
    <property type="entry name" value="Neprosin_AP"/>
    <property type="match status" value="1"/>
</dbReference>
<gene>
    <name evidence="4" type="primary">LOC104731183</name>
</gene>
<dbReference type="PANTHER" id="PTHR31589:SF223">
    <property type="entry name" value="PROTEIN, PUTATIVE (DUF239)-RELATED"/>
    <property type="match status" value="1"/>
</dbReference>
<dbReference type="GeneID" id="104731183"/>
<evidence type="ECO:0000259" key="2">
    <source>
        <dbReference type="PROSITE" id="PS52045"/>
    </source>
</evidence>
<feature type="chain" id="PRO_5045313150" evidence="1">
    <location>
        <begin position="23"/>
        <end position="408"/>
    </location>
</feature>
<proteinExistence type="predicted"/>
<evidence type="ECO:0000256" key="1">
    <source>
        <dbReference type="SAM" id="SignalP"/>
    </source>
</evidence>
<reference evidence="4" key="2">
    <citation type="submission" date="2025-08" db="UniProtKB">
        <authorList>
            <consortium name="RefSeq"/>
        </authorList>
    </citation>
    <scope>IDENTIFICATION</scope>
    <source>
        <tissue evidence="4">Leaf</tissue>
    </source>
</reference>
<name>A0ABM0UZZ9_CAMSA</name>
<keyword evidence="1" id="KW-0732">Signal</keyword>
<dbReference type="InterPro" id="IPR053168">
    <property type="entry name" value="Glutamic_endopeptidase"/>
</dbReference>
<feature type="signal peptide" evidence="1">
    <location>
        <begin position="1"/>
        <end position="22"/>
    </location>
</feature>
<dbReference type="InterPro" id="IPR004314">
    <property type="entry name" value="Neprosin"/>
</dbReference>
<dbReference type="PANTHER" id="PTHR31589">
    <property type="entry name" value="PROTEIN, PUTATIVE (DUF239)-RELATED-RELATED"/>
    <property type="match status" value="1"/>
</dbReference>
<sequence length="408" mass="46742">MKMKLGCSLPVMWMTFLCYILCSSILMSQGHRHHIVEAAEKIKSFEDFEIEQKLKHINKPAVKIIKSISGQRYGCVDFYKQPGFDQSSMKNHTFHYKMRMISHPKGSKVKRETVLRNKTFGHLWENGVGCPIGTVPIYRATKDDLLRMKSFDDENYNPQSSWKSTYQPTLSNEGHHYYSVVRTKGKPRIYNGASMNMHRGSSQAGPMQFTSGRMTFQIGNEFIQVGRISHPQLYKDAWIRLFVFTNAGGHPCFNNFCPDGSGMILVSQDFAPGLLLNERDYDIAIQKDKANGNWWLLMGPSWEEIGFWPASRFKESHGTGIEWGGEVYSPSLPSPPMGNGDLQRTPEEDAYMRQITLVDENYNTDKRVGNTETFSNNNHCYRVLDVKDSFWKHVGHFVIYGGRACNKL</sequence>
<keyword evidence="3" id="KW-1185">Reference proteome</keyword>
<dbReference type="Proteomes" id="UP000694864">
    <property type="component" value="Chromosome 12"/>
</dbReference>
<reference evidence="3" key="1">
    <citation type="journal article" date="2014" name="Nat. Commun.">
        <title>The emerging biofuel crop Camelina sativa retains a highly undifferentiated hexaploid genome structure.</title>
        <authorList>
            <person name="Kagale S."/>
            <person name="Koh C."/>
            <person name="Nixon J."/>
            <person name="Bollina V."/>
            <person name="Clarke W.E."/>
            <person name="Tuteja R."/>
            <person name="Spillane C."/>
            <person name="Robinson S.J."/>
            <person name="Links M.G."/>
            <person name="Clarke C."/>
            <person name="Higgins E.E."/>
            <person name="Huebert T."/>
            <person name="Sharpe A.G."/>
            <person name="Parkin I.A."/>
        </authorList>
    </citation>
    <scope>NUCLEOTIDE SEQUENCE [LARGE SCALE GENOMIC DNA]</scope>
    <source>
        <strain evidence="3">cv. DH55</strain>
    </source>
</reference>
<feature type="domain" description="Neprosin PEP catalytic" evidence="2">
    <location>
        <begin position="170"/>
        <end position="406"/>
    </location>
</feature>